<evidence type="ECO:0000313" key="3">
    <source>
        <dbReference type="EMBL" id="PWJ16175.1"/>
    </source>
</evidence>
<evidence type="ECO:0000259" key="2">
    <source>
        <dbReference type="Pfam" id="PF00535"/>
    </source>
</evidence>
<dbReference type="CDD" id="cd04179">
    <property type="entry name" value="DPM_DPG-synthase_like"/>
    <property type="match status" value="1"/>
</dbReference>
<dbReference type="EMBL" id="QGDJ01000009">
    <property type="protein sequence ID" value="PWJ16175.1"/>
    <property type="molecule type" value="Genomic_DNA"/>
</dbReference>
<dbReference type="InterPro" id="IPR050256">
    <property type="entry name" value="Glycosyltransferase_2"/>
</dbReference>
<keyword evidence="4" id="KW-0808">Transferase</keyword>
<evidence type="ECO:0000313" key="5">
    <source>
        <dbReference type="Proteomes" id="UP000245839"/>
    </source>
</evidence>
<reference evidence="3 5" key="2">
    <citation type="submission" date="2018-03" db="EMBL/GenBank/DDBJ databases">
        <title>Genomic Encyclopedia of Archaeal and Bacterial Type Strains, Phase II (KMG-II): from individual species to whole genera.</title>
        <authorList>
            <person name="Goeker M."/>
        </authorList>
    </citation>
    <scope>NUCLEOTIDE SEQUENCE [LARGE SCALE GENOMIC DNA]</scope>
    <source>
        <strain evidence="3 5">DSM 25227</strain>
    </source>
</reference>
<dbReference type="EMBL" id="UETC01000009">
    <property type="protein sequence ID" value="SSA49178.1"/>
    <property type="molecule type" value="Genomic_DNA"/>
</dbReference>
<gene>
    <name evidence="3" type="ORF">BCF38_10959</name>
    <name evidence="4" type="ORF">SAMN05421539_10959</name>
</gene>
<dbReference type="Gene3D" id="3.90.550.10">
    <property type="entry name" value="Spore Coat Polysaccharide Biosynthesis Protein SpsA, Chain A"/>
    <property type="match status" value="1"/>
</dbReference>
<sequence>MKHERFDPTVFVATGPRTAVLLPCKDEEAAIGATVAAFRAALPDAVVYVFDNGSTDRTAEAARAAGAVVRTEPRPGKGNVVRRMFADVEADIYVLADGDLTYDAAAAPAMIEKLRAERLDMVVGTRRHSDAAAYRPGHRLGNRLLTGLVQRIFGRRFEDMLSGYRIFSRRFVKTFPAMSHGFEIETELTIHALQMRVPAGEVATEYAARPKNSASKLSTYRDAIRILRTIGLLAKEEKPMEVFGALTLALGLPSVALFLSVFLEFLRTGLVERFPTLIVSVGGLGLAVMCFGCALILDSLARSRREARYALYLQHPAPQ</sequence>
<feature type="transmembrane region" description="Helical" evidence="1">
    <location>
        <begin position="274"/>
        <end position="297"/>
    </location>
</feature>
<name>A0A2Y9B121_9RHOB</name>
<keyword evidence="1" id="KW-0812">Transmembrane</keyword>
<accession>A0A2Y9B121</accession>
<dbReference type="PANTHER" id="PTHR48090">
    <property type="entry name" value="UNDECAPRENYL-PHOSPHATE 4-DEOXY-4-FORMAMIDO-L-ARABINOSE TRANSFERASE-RELATED"/>
    <property type="match status" value="1"/>
</dbReference>
<dbReference type="Pfam" id="PF00535">
    <property type="entry name" value="Glycos_transf_2"/>
    <property type="match status" value="1"/>
</dbReference>
<evidence type="ECO:0000313" key="6">
    <source>
        <dbReference type="Proteomes" id="UP000251571"/>
    </source>
</evidence>
<dbReference type="OrthoDB" id="3177103at2"/>
<feature type="transmembrane region" description="Helical" evidence="1">
    <location>
        <begin position="242"/>
        <end position="262"/>
    </location>
</feature>
<protein>
    <submittedName>
        <fullName evidence="3">Glycosyltransferase involved in cell wall biosynthesis</fullName>
    </submittedName>
    <submittedName>
        <fullName evidence="4">Glycosyltransferase involved in cell wall bisynthesis</fullName>
    </submittedName>
</protein>
<dbReference type="InterPro" id="IPR001173">
    <property type="entry name" value="Glyco_trans_2-like"/>
</dbReference>
<organism evidence="4 6">
    <name type="scientific">Jannaschia seohaensis</name>
    <dbReference type="NCBI Taxonomy" id="475081"/>
    <lineage>
        <taxon>Bacteria</taxon>
        <taxon>Pseudomonadati</taxon>
        <taxon>Pseudomonadota</taxon>
        <taxon>Alphaproteobacteria</taxon>
        <taxon>Rhodobacterales</taxon>
        <taxon>Roseobacteraceae</taxon>
        <taxon>Jannaschia</taxon>
    </lineage>
</organism>
<dbReference type="PANTHER" id="PTHR48090:SF7">
    <property type="entry name" value="RFBJ PROTEIN"/>
    <property type="match status" value="1"/>
</dbReference>
<reference evidence="4 6" key="1">
    <citation type="submission" date="2016-10" db="EMBL/GenBank/DDBJ databases">
        <authorList>
            <person name="Cai Z."/>
        </authorList>
    </citation>
    <scope>NUCLEOTIDE SEQUENCE [LARGE SCALE GENOMIC DNA]</scope>
    <source>
        <strain evidence="4 6">DSM 25227</strain>
    </source>
</reference>
<dbReference type="SUPFAM" id="SSF53448">
    <property type="entry name" value="Nucleotide-diphospho-sugar transferases"/>
    <property type="match status" value="1"/>
</dbReference>
<proteinExistence type="predicted"/>
<evidence type="ECO:0000256" key="1">
    <source>
        <dbReference type="SAM" id="Phobius"/>
    </source>
</evidence>
<dbReference type="InterPro" id="IPR029044">
    <property type="entry name" value="Nucleotide-diphossugar_trans"/>
</dbReference>
<dbReference type="RefSeq" id="WP_109565386.1">
    <property type="nucleotide sequence ID" value="NZ_QGDJ01000009.1"/>
</dbReference>
<dbReference type="Proteomes" id="UP000251571">
    <property type="component" value="Unassembled WGS sequence"/>
</dbReference>
<dbReference type="Proteomes" id="UP000245839">
    <property type="component" value="Unassembled WGS sequence"/>
</dbReference>
<evidence type="ECO:0000313" key="4">
    <source>
        <dbReference type="EMBL" id="SSA49178.1"/>
    </source>
</evidence>
<keyword evidence="1" id="KW-1133">Transmembrane helix</keyword>
<keyword evidence="1" id="KW-0472">Membrane</keyword>
<dbReference type="AlphaFoldDB" id="A0A2Y9B121"/>
<dbReference type="GO" id="GO:0016740">
    <property type="term" value="F:transferase activity"/>
    <property type="evidence" value="ECO:0007669"/>
    <property type="project" value="UniProtKB-KW"/>
</dbReference>
<keyword evidence="5" id="KW-1185">Reference proteome</keyword>
<feature type="domain" description="Glycosyltransferase 2-like" evidence="2">
    <location>
        <begin position="20"/>
        <end position="172"/>
    </location>
</feature>